<organism evidence="4 5">
    <name type="scientific">Debaryomyces hansenii (strain ATCC 36239 / CBS 767 / BCRC 21394 / JCM 1990 / NBRC 0083 / IGC 2968)</name>
    <name type="common">Yeast</name>
    <name type="synonym">Torulaspora hansenii</name>
    <dbReference type="NCBI Taxonomy" id="284592"/>
    <lineage>
        <taxon>Eukaryota</taxon>
        <taxon>Fungi</taxon>
        <taxon>Dikarya</taxon>
        <taxon>Ascomycota</taxon>
        <taxon>Saccharomycotina</taxon>
        <taxon>Pichiomycetes</taxon>
        <taxon>Debaryomycetaceae</taxon>
        <taxon>Debaryomyces</taxon>
    </lineage>
</organism>
<dbReference type="InterPro" id="IPR036291">
    <property type="entry name" value="NAD(P)-bd_dom_sf"/>
</dbReference>
<evidence type="ECO:0000256" key="3">
    <source>
        <dbReference type="ARBA" id="ARBA00023002"/>
    </source>
</evidence>
<reference evidence="4 5" key="1">
    <citation type="journal article" date="2004" name="Nature">
        <title>Genome evolution in yeasts.</title>
        <authorList>
            <consortium name="Genolevures"/>
            <person name="Dujon B."/>
            <person name="Sherman D."/>
            <person name="Fischer G."/>
            <person name="Durrens P."/>
            <person name="Casaregola S."/>
            <person name="Lafontaine I."/>
            <person name="de Montigny J."/>
            <person name="Marck C."/>
            <person name="Neuveglise C."/>
            <person name="Talla E."/>
            <person name="Goffard N."/>
            <person name="Frangeul L."/>
            <person name="Aigle M."/>
            <person name="Anthouard V."/>
            <person name="Babour A."/>
            <person name="Barbe V."/>
            <person name="Barnay S."/>
            <person name="Blanchin S."/>
            <person name="Beckerich J.M."/>
            <person name="Beyne E."/>
            <person name="Bleykasten C."/>
            <person name="Boisrame A."/>
            <person name="Boyer J."/>
            <person name="Cattolico L."/>
            <person name="Confanioleri F."/>
            <person name="de Daruvar A."/>
            <person name="Despons L."/>
            <person name="Fabre E."/>
            <person name="Fairhead C."/>
            <person name="Ferry-Dumazet H."/>
            <person name="Groppi A."/>
            <person name="Hantraye F."/>
            <person name="Hennequin C."/>
            <person name="Jauniaux N."/>
            <person name="Joyet P."/>
            <person name="Kachouri R."/>
            <person name="Kerrest A."/>
            <person name="Koszul R."/>
            <person name="Lemaire M."/>
            <person name="Lesur I."/>
            <person name="Ma L."/>
            <person name="Muller H."/>
            <person name="Nicaud J.M."/>
            <person name="Nikolski M."/>
            <person name="Oztas S."/>
            <person name="Ozier-Kalogeropoulos O."/>
            <person name="Pellenz S."/>
            <person name="Potier S."/>
            <person name="Richard G.F."/>
            <person name="Straub M.L."/>
            <person name="Suleau A."/>
            <person name="Swennene D."/>
            <person name="Tekaia F."/>
            <person name="Wesolowski-Louvel M."/>
            <person name="Westhof E."/>
            <person name="Wirth B."/>
            <person name="Zeniou-Meyer M."/>
            <person name="Zivanovic I."/>
            <person name="Bolotin-Fukuhara M."/>
            <person name="Thierry A."/>
            <person name="Bouchier C."/>
            <person name="Caudron B."/>
            <person name="Scarpelli C."/>
            <person name="Gaillardin C."/>
            <person name="Weissenbach J."/>
            <person name="Wincker P."/>
            <person name="Souciet J.L."/>
        </authorList>
    </citation>
    <scope>NUCLEOTIDE SEQUENCE [LARGE SCALE GENOMIC DNA]</scope>
    <source>
        <strain evidence="5">ATCC 36239 / CBS 767 / BCRC 21394 / JCM 1990 / NBRC 0083 / IGC 2968</strain>
    </source>
</reference>
<dbReference type="EMBL" id="CR382135">
    <property type="protein sequence ID" value="CAG86426.1"/>
    <property type="molecule type" value="Genomic_DNA"/>
</dbReference>
<dbReference type="PRINTS" id="PR00081">
    <property type="entry name" value="GDHRDH"/>
</dbReference>
<dbReference type="OrthoDB" id="191139at2759"/>
<proteinExistence type="inferred from homology"/>
<evidence type="ECO:0000256" key="1">
    <source>
        <dbReference type="ARBA" id="ARBA00006484"/>
    </source>
</evidence>
<dbReference type="Pfam" id="PF00106">
    <property type="entry name" value="adh_short"/>
    <property type="match status" value="1"/>
</dbReference>
<dbReference type="HOGENOM" id="CLU_010194_44_6_1"/>
<name>Q6BTX3_DEBHA</name>
<dbReference type="SMR" id="Q6BTX3"/>
<dbReference type="SUPFAM" id="SSF51735">
    <property type="entry name" value="NAD(P)-binding Rossmann-fold domains"/>
    <property type="match status" value="1"/>
</dbReference>
<dbReference type="PANTHER" id="PTHR24320:SF236">
    <property type="entry name" value="SHORT-CHAIN DEHYDROGENASE-RELATED"/>
    <property type="match status" value="1"/>
</dbReference>
<dbReference type="OMA" id="LEMGTNC"/>
<dbReference type="KEGG" id="dha:DEHA2C15202g"/>
<dbReference type="GO" id="GO:0016491">
    <property type="term" value="F:oxidoreductase activity"/>
    <property type="evidence" value="ECO:0007669"/>
    <property type="project" value="UniProtKB-KW"/>
</dbReference>
<comment type="similarity">
    <text evidence="1">Belongs to the short-chain dehydrogenases/reductases (SDR) family.</text>
</comment>
<protein>
    <submittedName>
        <fullName evidence="4">DEHA2C15202p</fullName>
    </submittedName>
</protein>
<dbReference type="PANTHER" id="PTHR24320">
    <property type="entry name" value="RETINOL DEHYDROGENASE"/>
    <property type="match status" value="1"/>
</dbReference>
<dbReference type="InterPro" id="IPR002347">
    <property type="entry name" value="SDR_fam"/>
</dbReference>
<dbReference type="AlphaFoldDB" id="Q6BTX3"/>
<dbReference type="eggNOG" id="KOG1208">
    <property type="taxonomic scope" value="Eukaryota"/>
</dbReference>
<keyword evidence="3" id="KW-0560">Oxidoreductase</keyword>
<keyword evidence="2" id="KW-0521">NADP</keyword>
<dbReference type="Gene3D" id="3.40.50.720">
    <property type="entry name" value="NAD(P)-binding Rossmann-like Domain"/>
    <property type="match status" value="1"/>
</dbReference>
<keyword evidence="5" id="KW-1185">Reference proteome</keyword>
<evidence type="ECO:0000313" key="5">
    <source>
        <dbReference type="Proteomes" id="UP000000599"/>
    </source>
</evidence>
<gene>
    <name evidence="4" type="ordered locus">DEHA2C15202g</name>
</gene>
<dbReference type="RefSeq" id="XP_458346.1">
    <property type="nucleotide sequence ID" value="XM_458346.1"/>
</dbReference>
<accession>Q6BTX3</accession>
<dbReference type="Proteomes" id="UP000000599">
    <property type="component" value="Chromosome C"/>
</dbReference>
<dbReference type="InParanoid" id="Q6BTX3"/>
<dbReference type="GeneID" id="2900197"/>
<dbReference type="STRING" id="284592.Q6BTX3"/>
<evidence type="ECO:0000256" key="2">
    <source>
        <dbReference type="ARBA" id="ARBA00022857"/>
    </source>
</evidence>
<sequence length="335" mass="37449">MLAPSLSWAEAKQFLSIFWPPKPTFIPAEYPDLAGKVVIVTGGNTGVGYQTAKLMSGVCNAKVYILSRNEAKTKLAIDNIQMEIKREQNKDVNLRFIKLDLSDLPTIKQTANDFLKEEDRLDIIIHNAGVMTPPMGSKTAQDYDLQWGTNVLGPFLLQKLLDPLFIETSKKNPTNLSRVVWASSTAHLSAPDKGGIYWDDVNFEDPSKKYSNGEIYGQSKAGVIINAIQWSKRYSNENIVSISLCPGGLKTDLQRHLPGFVRSVLNLLLYDAVFGAYTEMFAAVSPEVTSENNNHRMILSFGRFGIIRKDIEEGANGENGEKYWNYAEKQVSKYL</sequence>
<evidence type="ECO:0000313" key="4">
    <source>
        <dbReference type="EMBL" id="CAG86426.1"/>
    </source>
</evidence>